<reference evidence="5" key="1">
    <citation type="journal article" date="2020" name="Stud. Mycol.">
        <title>101 Dothideomycetes genomes: A test case for predicting lifestyles and emergence of pathogens.</title>
        <authorList>
            <person name="Haridas S."/>
            <person name="Albert R."/>
            <person name="Binder M."/>
            <person name="Bloem J."/>
            <person name="LaButti K."/>
            <person name="Salamov A."/>
            <person name="Andreopoulos B."/>
            <person name="Baker S."/>
            <person name="Barry K."/>
            <person name="Bills G."/>
            <person name="Bluhm B."/>
            <person name="Cannon C."/>
            <person name="Castanera R."/>
            <person name="Culley D."/>
            <person name="Daum C."/>
            <person name="Ezra D."/>
            <person name="Gonzalez J."/>
            <person name="Henrissat B."/>
            <person name="Kuo A."/>
            <person name="Liang C."/>
            <person name="Lipzen A."/>
            <person name="Lutzoni F."/>
            <person name="Magnuson J."/>
            <person name="Mondo S."/>
            <person name="Nolan M."/>
            <person name="Ohm R."/>
            <person name="Pangilinan J."/>
            <person name="Park H.-J."/>
            <person name="Ramirez L."/>
            <person name="Alfaro M."/>
            <person name="Sun H."/>
            <person name="Tritt A."/>
            <person name="Yoshinaga Y."/>
            <person name="Zwiers L.-H."/>
            <person name="Turgeon B."/>
            <person name="Goodwin S."/>
            <person name="Spatafora J."/>
            <person name="Crous P."/>
            <person name="Grigoriev I."/>
        </authorList>
    </citation>
    <scope>NUCLEOTIDE SEQUENCE [LARGE SCALE GENOMIC DNA]</scope>
    <source>
        <strain evidence="5">CBS 304.66</strain>
    </source>
</reference>
<comment type="caution">
    <text evidence="4">The sequence shown here is derived from an EMBL/GenBank/DDBJ whole genome shotgun (WGS) entry which is preliminary data.</text>
</comment>
<sequence length="196" mass="21908">MSTTQPAASAALSPEAQAKLDLGIWHCLFNWQALTVAIQAQWGGPDSADKRDWLAGALSEIFESRPETDTEDIEVVLLQALEDEFGARLEDESEVEVARRIMEIRKEVLEGNHRTVDELQKKWEERKGKPIATGNVQVTGRNQIAEWDSVDEESDEEEENEDVDMADAPPLLQAKPKPAPEVDAEGFTKVASKRRK</sequence>
<name>A0A9P4NAK7_9PLEO</name>
<gene>
    <name evidence="4" type="ORF">CC78DRAFT_612041</name>
</gene>
<dbReference type="PANTHER" id="PTHR21250">
    <property type="entry name" value="PRE-RRNA-PROCESSING PROTEIN TSR2 HOMOLOG"/>
    <property type="match status" value="1"/>
</dbReference>
<dbReference type="EMBL" id="ML986581">
    <property type="protein sequence ID" value="KAF2269682.1"/>
    <property type="molecule type" value="Genomic_DNA"/>
</dbReference>
<comment type="similarity">
    <text evidence="1">Belongs to the TSR2 family.</text>
</comment>
<evidence type="ECO:0000256" key="1">
    <source>
        <dbReference type="ARBA" id="ARBA00006524"/>
    </source>
</evidence>
<evidence type="ECO:0000313" key="4">
    <source>
        <dbReference type="EMBL" id="KAF2269682.1"/>
    </source>
</evidence>
<evidence type="ECO:0000256" key="3">
    <source>
        <dbReference type="SAM" id="MobiDB-lite"/>
    </source>
</evidence>
<dbReference type="AlphaFoldDB" id="A0A9P4NAK7"/>
<keyword evidence="2" id="KW-0698">rRNA processing</keyword>
<feature type="compositionally biased region" description="Low complexity" evidence="3">
    <location>
        <begin position="166"/>
        <end position="176"/>
    </location>
</feature>
<evidence type="ECO:0008006" key="6">
    <source>
        <dbReference type="Google" id="ProtNLM"/>
    </source>
</evidence>
<dbReference type="Proteomes" id="UP000800093">
    <property type="component" value="Unassembled WGS sequence"/>
</dbReference>
<dbReference type="InterPro" id="IPR019398">
    <property type="entry name" value="Pre-rRNA_process_TSR2"/>
</dbReference>
<dbReference type="Pfam" id="PF10273">
    <property type="entry name" value="WGG"/>
    <property type="match status" value="1"/>
</dbReference>
<evidence type="ECO:0000313" key="5">
    <source>
        <dbReference type="Proteomes" id="UP000800093"/>
    </source>
</evidence>
<accession>A0A9P4NAK7</accession>
<feature type="region of interest" description="Disordered" evidence="3">
    <location>
        <begin position="134"/>
        <end position="196"/>
    </location>
</feature>
<evidence type="ECO:0000256" key="2">
    <source>
        <dbReference type="ARBA" id="ARBA00022552"/>
    </source>
</evidence>
<keyword evidence="5" id="KW-1185">Reference proteome</keyword>
<feature type="compositionally biased region" description="Acidic residues" evidence="3">
    <location>
        <begin position="148"/>
        <end position="165"/>
    </location>
</feature>
<organism evidence="4 5">
    <name type="scientific">Lojkania enalia</name>
    <dbReference type="NCBI Taxonomy" id="147567"/>
    <lineage>
        <taxon>Eukaryota</taxon>
        <taxon>Fungi</taxon>
        <taxon>Dikarya</taxon>
        <taxon>Ascomycota</taxon>
        <taxon>Pezizomycotina</taxon>
        <taxon>Dothideomycetes</taxon>
        <taxon>Pleosporomycetidae</taxon>
        <taxon>Pleosporales</taxon>
        <taxon>Pleosporales incertae sedis</taxon>
        <taxon>Lojkania</taxon>
    </lineage>
</organism>
<dbReference type="OrthoDB" id="263560at2759"/>
<dbReference type="GO" id="GO:0006364">
    <property type="term" value="P:rRNA processing"/>
    <property type="evidence" value="ECO:0007669"/>
    <property type="project" value="UniProtKB-KW"/>
</dbReference>
<protein>
    <recommendedName>
        <fullName evidence="6">Pre-rRNA-processing protein TSR2</fullName>
    </recommendedName>
</protein>
<proteinExistence type="inferred from homology"/>